<dbReference type="GO" id="GO:0000978">
    <property type="term" value="F:RNA polymerase II cis-regulatory region sequence-specific DNA binding"/>
    <property type="evidence" value="ECO:0007669"/>
    <property type="project" value="TreeGrafter"/>
</dbReference>
<keyword evidence="1" id="KW-0479">Metal-binding</keyword>
<evidence type="ECO:0000256" key="3">
    <source>
        <dbReference type="ARBA" id="ARBA00023125"/>
    </source>
</evidence>
<dbReference type="InterPro" id="IPR001138">
    <property type="entry name" value="Zn2Cys6_DnaBD"/>
</dbReference>
<keyword evidence="10" id="KW-1185">Reference proteome</keyword>
<keyword evidence="4" id="KW-0804">Transcription</keyword>
<dbReference type="PANTHER" id="PTHR47424:SF12">
    <property type="entry name" value="TRANSCRIPTION FACTOR ASQA"/>
    <property type="match status" value="1"/>
</dbReference>
<dbReference type="GO" id="GO:0000435">
    <property type="term" value="P:positive regulation of transcription from RNA polymerase II promoter by galactose"/>
    <property type="evidence" value="ECO:0007669"/>
    <property type="project" value="TreeGrafter"/>
</dbReference>
<evidence type="ECO:0000256" key="1">
    <source>
        <dbReference type="ARBA" id="ARBA00022723"/>
    </source>
</evidence>
<dbReference type="Gene3D" id="4.10.240.10">
    <property type="entry name" value="Zn(2)-C6 fungal-type DNA-binding domain"/>
    <property type="match status" value="1"/>
</dbReference>
<organism evidence="9 10">
    <name type="scientific">Talaromyces marneffei (strain ATCC 18224 / CBS 334.59 / QM 7333)</name>
    <name type="common">Penicillium marneffei</name>
    <dbReference type="NCBI Taxonomy" id="441960"/>
    <lineage>
        <taxon>Eukaryota</taxon>
        <taxon>Fungi</taxon>
        <taxon>Dikarya</taxon>
        <taxon>Ascomycota</taxon>
        <taxon>Pezizomycotina</taxon>
        <taxon>Eurotiomycetes</taxon>
        <taxon>Eurotiomycetidae</taxon>
        <taxon>Eurotiales</taxon>
        <taxon>Trichocomaceae</taxon>
        <taxon>Talaromyces</taxon>
        <taxon>Talaromyces sect. Talaromyces</taxon>
    </lineage>
</organism>
<name>B6Q7X3_TALMQ</name>
<dbReference type="EMBL" id="DS995899">
    <property type="protein sequence ID" value="EEA26736.1"/>
    <property type="molecule type" value="Genomic_DNA"/>
</dbReference>
<dbReference type="PhylomeDB" id="B6Q7X3"/>
<evidence type="ECO:0000256" key="6">
    <source>
        <dbReference type="SAM" id="Coils"/>
    </source>
</evidence>
<feature type="domain" description="Zn(2)-C6 fungal-type" evidence="8">
    <location>
        <begin position="44"/>
        <end position="73"/>
    </location>
</feature>
<dbReference type="SMART" id="SM00066">
    <property type="entry name" value="GAL4"/>
    <property type="match status" value="1"/>
</dbReference>
<dbReference type="PROSITE" id="PS50048">
    <property type="entry name" value="ZN2_CY6_FUNGAL_2"/>
    <property type="match status" value="1"/>
</dbReference>
<dbReference type="GO" id="GO:0006351">
    <property type="term" value="P:DNA-templated transcription"/>
    <property type="evidence" value="ECO:0007669"/>
    <property type="project" value="InterPro"/>
</dbReference>
<keyword evidence="6" id="KW-0175">Coiled coil</keyword>
<evidence type="ECO:0000256" key="4">
    <source>
        <dbReference type="ARBA" id="ARBA00023163"/>
    </source>
</evidence>
<sequence>MSTNIFEGLQFTNSLPPASFLKPQPESEPPPQPQQKKRTQVAQACDWCRAHRIKCDSDRPCTNCKKRGGPCSNSRPVRSTLPQAYREIESLRQKIQEQEAELQQYRSAEKPIVVHGLPTPPSLISPPSTDHQTRSTLSDYSSIASGRPKNAWEGIFISTARSSQQTWYGPSSLFYFIGCMNTFLTSTLNQTHPIHQMLLRSTNNFSDGPNTVCEEGTQPSHSVVPSDDPISESVCLTATQEEYFLSLFWQSYYNSYPILDELEFKKHYQSLWATSDKERKSSALVDIVLALCMQYGMAKVTNTGRPGAGSRENPNTQDASIAGRWHYRRCLKLLAGELENPAISTVQCHVLCCIYLCCGSFHNMADNACGLAVRTAIMLGLHLEPPQDMPSRERELRKRLWWTLYGLETKMSMKLGRPFLVQDDYTTCSFPADDLETAMLAGSSFAPLGDNVTWLTWSLHNTKLLLAARRAHTAVLNHGPNSLNVCNSEPVTELMDEWLRGVPEALKTRRQNNGVPFSTDQSLLDVGSFTPVWLQRQRLLLELMYHNLCTNLYRPSVSFVLTQSPSHLAERTAMKCAAHAMALTHIMHHVVLSTSILAGWQEAFQWQWNASMTLVGFVFAYPQGSLTPSVRCAIDVSIAILEDFGKSFSIAGSAATIMSDLCAKVDAVIEQSQRKQGGVRQQPQQYQQQHHHHYQQQHLINMHAVSEKLQLIIPESEETGYIPLPNGDFSAAQSLDESLSLDSQATAEIMEILAQSMDISVETYNDLDMSGAYWNFPDQRILMQQ</sequence>
<evidence type="ECO:0000256" key="2">
    <source>
        <dbReference type="ARBA" id="ARBA00023015"/>
    </source>
</evidence>
<dbReference type="Proteomes" id="UP000001294">
    <property type="component" value="Unassembled WGS sequence"/>
</dbReference>
<feature type="region of interest" description="Disordered" evidence="7">
    <location>
        <begin position="12"/>
        <end position="38"/>
    </location>
</feature>
<gene>
    <name evidence="9" type="ORF">PMAA_016560</name>
</gene>
<dbReference type="SUPFAM" id="SSF57701">
    <property type="entry name" value="Zn2/Cys6 DNA-binding domain"/>
    <property type="match status" value="1"/>
</dbReference>
<evidence type="ECO:0000259" key="8">
    <source>
        <dbReference type="PROSITE" id="PS50048"/>
    </source>
</evidence>
<dbReference type="InterPro" id="IPR036864">
    <property type="entry name" value="Zn2-C6_fun-type_DNA-bd_sf"/>
</dbReference>
<evidence type="ECO:0000313" key="10">
    <source>
        <dbReference type="Proteomes" id="UP000001294"/>
    </source>
</evidence>
<dbReference type="HOGENOM" id="CLU_016509_0_0_1"/>
<feature type="coiled-coil region" evidence="6">
    <location>
        <begin position="81"/>
        <end position="108"/>
    </location>
</feature>
<dbReference type="PROSITE" id="PS00463">
    <property type="entry name" value="ZN2_CY6_FUNGAL_1"/>
    <property type="match status" value="1"/>
</dbReference>
<proteinExistence type="predicted"/>
<accession>B6Q7X3</accession>
<dbReference type="VEuPathDB" id="FungiDB:PMAA_016560"/>
<evidence type="ECO:0000313" key="9">
    <source>
        <dbReference type="EMBL" id="EEA26736.1"/>
    </source>
</evidence>
<dbReference type="AlphaFoldDB" id="B6Q7X3"/>
<dbReference type="Pfam" id="PF04082">
    <property type="entry name" value="Fungal_trans"/>
    <property type="match status" value="1"/>
</dbReference>
<reference evidence="10" key="1">
    <citation type="journal article" date="2015" name="Genome Announc.">
        <title>Genome sequence of the AIDS-associated pathogen Penicillium marneffei (ATCC18224) and its near taxonomic relative Talaromyces stipitatus (ATCC10500).</title>
        <authorList>
            <person name="Nierman W.C."/>
            <person name="Fedorova-Abrams N.D."/>
            <person name="Andrianopoulos A."/>
        </authorList>
    </citation>
    <scope>NUCLEOTIDE SEQUENCE [LARGE SCALE GENOMIC DNA]</scope>
    <source>
        <strain evidence="10">ATCC 18224 / CBS 334.59 / QM 7333</strain>
    </source>
</reference>
<dbReference type="InterPro" id="IPR007219">
    <property type="entry name" value="XnlR_reg_dom"/>
</dbReference>
<protein>
    <recommendedName>
        <fullName evidence="8">Zn(2)-C6 fungal-type domain-containing protein</fullName>
    </recommendedName>
</protein>
<dbReference type="SMART" id="SM00906">
    <property type="entry name" value="Fungal_trans"/>
    <property type="match status" value="1"/>
</dbReference>
<dbReference type="CDD" id="cd12148">
    <property type="entry name" value="fungal_TF_MHR"/>
    <property type="match status" value="1"/>
</dbReference>
<evidence type="ECO:0000256" key="7">
    <source>
        <dbReference type="SAM" id="MobiDB-lite"/>
    </source>
</evidence>
<keyword evidence="3" id="KW-0238">DNA-binding</keyword>
<dbReference type="GO" id="GO:0008270">
    <property type="term" value="F:zinc ion binding"/>
    <property type="evidence" value="ECO:0007669"/>
    <property type="project" value="InterPro"/>
</dbReference>
<keyword evidence="5" id="KW-0539">Nucleus</keyword>
<dbReference type="CDD" id="cd00067">
    <property type="entry name" value="GAL4"/>
    <property type="match status" value="1"/>
</dbReference>
<dbReference type="InterPro" id="IPR051127">
    <property type="entry name" value="Fungal_SecMet_Regulators"/>
</dbReference>
<keyword evidence="2" id="KW-0805">Transcription regulation</keyword>
<dbReference type="GO" id="GO:0000981">
    <property type="term" value="F:DNA-binding transcription factor activity, RNA polymerase II-specific"/>
    <property type="evidence" value="ECO:0007669"/>
    <property type="project" value="InterPro"/>
</dbReference>
<evidence type="ECO:0000256" key="5">
    <source>
        <dbReference type="ARBA" id="ARBA00023242"/>
    </source>
</evidence>
<dbReference type="GO" id="GO:0005634">
    <property type="term" value="C:nucleus"/>
    <property type="evidence" value="ECO:0007669"/>
    <property type="project" value="TreeGrafter"/>
</dbReference>
<dbReference type="Pfam" id="PF00172">
    <property type="entry name" value="Zn_clus"/>
    <property type="match status" value="1"/>
</dbReference>
<dbReference type="PANTHER" id="PTHR47424">
    <property type="entry name" value="REGULATORY PROTEIN GAL4"/>
    <property type="match status" value="1"/>
</dbReference>